<organism evidence="1 2">
    <name type="scientific">Avena sativa</name>
    <name type="common">Oat</name>
    <dbReference type="NCBI Taxonomy" id="4498"/>
    <lineage>
        <taxon>Eukaryota</taxon>
        <taxon>Viridiplantae</taxon>
        <taxon>Streptophyta</taxon>
        <taxon>Embryophyta</taxon>
        <taxon>Tracheophyta</taxon>
        <taxon>Spermatophyta</taxon>
        <taxon>Magnoliopsida</taxon>
        <taxon>Liliopsida</taxon>
        <taxon>Poales</taxon>
        <taxon>Poaceae</taxon>
        <taxon>BOP clade</taxon>
        <taxon>Pooideae</taxon>
        <taxon>Poodae</taxon>
        <taxon>Poeae</taxon>
        <taxon>Poeae Chloroplast Group 1 (Aveneae type)</taxon>
        <taxon>Aveninae</taxon>
        <taxon>Avena</taxon>
    </lineage>
</organism>
<reference evidence="1" key="2">
    <citation type="submission" date="2025-09" db="UniProtKB">
        <authorList>
            <consortium name="EnsemblPlants"/>
        </authorList>
    </citation>
    <scope>IDENTIFICATION</scope>
</reference>
<dbReference type="EnsemblPlants" id="AVESA.00010b.r2.7DG1358480.1">
    <property type="protein sequence ID" value="AVESA.00010b.r2.7DG1358480.1.CDS"/>
    <property type="gene ID" value="AVESA.00010b.r2.7DG1358480"/>
</dbReference>
<dbReference type="Proteomes" id="UP001732700">
    <property type="component" value="Chromosome 7D"/>
</dbReference>
<reference evidence="1" key="1">
    <citation type="submission" date="2021-05" db="EMBL/GenBank/DDBJ databases">
        <authorList>
            <person name="Scholz U."/>
            <person name="Mascher M."/>
            <person name="Fiebig A."/>
        </authorList>
    </citation>
    <scope>NUCLEOTIDE SEQUENCE [LARGE SCALE GENOMIC DNA]</scope>
</reference>
<proteinExistence type="predicted"/>
<evidence type="ECO:0000313" key="2">
    <source>
        <dbReference type="Proteomes" id="UP001732700"/>
    </source>
</evidence>
<accession>A0ACD6AEI9</accession>
<evidence type="ECO:0000313" key="1">
    <source>
        <dbReference type="EnsemblPlants" id="AVESA.00010b.r2.7DG1358480.1.CDS"/>
    </source>
</evidence>
<protein>
    <submittedName>
        <fullName evidence="1">Uncharacterized protein</fullName>
    </submittedName>
</protein>
<name>A0ACD6AEI9_AVESA</name>
<sequence>MNLHTKSPVAPATSVCDCTHTYYVFDFLFTRWDRALETFLLCDLFSFVGIAQQSLVTGAAVLADSSPALPVALCVDARPKSDIRQRDLLKNIVGIKPKRPKVGSPPSQAAAESDRAKQNQEVPASKIPRQDQPLGETEKESSHGAVSCVQPFSKPAEATEARPQNVTGSLLGLAYESSDEE</sequence>
<keyword evidence="2" id="KW-1185">Reference proteome</keyword>